<feature type="compositionally biased region" description="Low complexity" evidence="1">
    <location>
        <begin position="90"/>
        <end position="102"/>
    </location>
</feature>
<name>A0A8J2WPS6_9CRUS</name>
<feature type="region of interest" description="Disordered" evidence="1">
    <location>
        <begin position="138"/>
        <end position="160"/>
    </location>
</feature>
<reference evidence="2" key="1">
    <citation type="submission" date="2021-11" db="EMBL/GenBank/DDBJ databases">
        <authorList>
            <person name="Schell T."/>
        </authorList>
    </citation>
    <scope>NUCLEOTIDE SEQUENCE</scope>
    <source>
        <strain evidence="2">M5</strain>
    </source>
</reference>
<proteinExistence type="predicted"/>
<sequence length="160" mass="17468">MEHNHYLDDPLVAYKAGLAEALGCLLTAEDEGEERGSDSGAPGVVELLASTLRLHLRKQQAFNEYIQKQTSARLVAVNIRDNDDDLPQQTTTTSNTNSSSSTAIQTVTDDDDDEDLIGRRQLLIECFQGVNLHYSSSTIQQLQTPPSSPEPNTIQVGPSL</sequence>
<keyword evidence="3" id="KW-1185">Reference proteome</keyword>
<dbReference type="OrthoDB" id="6355596at2759"/>
<evidence type="ECO:0000256" key="1">
    <source>
        <dbReference type="SAM" id="MobiDB-lite"/>
    </source>
</evidence>
<gene>
    <name evidence="2" type="ORF">DGAL_LOCUS14818</name>
</gene>
<dbReference type="EMBL" id="CAKKLH010000311">
    <property type="protein sequence ID" value="CAH0111183.1"/>
    <property type="molecule type" value="Genomic_DNA"/>
</dbReference>
<evidence type="ECO:0000313" key="2">
    <source>
        <dbReference type="EMBL" id="CAH0111183.1"/>
    </source>
</evidence>
<evidence type="ECO:0000313" key="3">
    <source>
        <dbReference type="Proteomes" id="UP000789390"/>
    </source>
</evidence>
<feature type="region of interest" description="Disordered" evidence="1">
    <location>
        <begin position="83"/>
        <end position="112"/>
    </location>
</feature>
<comment type="caution">
    <text evidence="2">The sequence shown here is derived from an EMBL/GenBank/DDBJ whole genome shotgun (WGS) entry which is preliminary data.</text>
</comment>
<organism evidence="2 3">
    <name type="scientific">Daphnia galeata</name>
    <dbReference type="NCBI Taxonomy" id="27404"/>
    <lineage>
        <taxon>Eukaryota</taxon>
        <taxon>Metazoa</taxon>
        <taxon>Ecdysozoa</taxon>
        <taxon>Arthropoda</taxon>
        <taxon>Crustacea</taxon>
        <taxon>Branchiopoda</taxon>
        <taxon>Diplostraca</taxon>
        <taxon>Cladocera</taxon>
        <taxon>Anomopoda</taxon>
        <taxon>Daphniidae</taxon>
        <taxon>Daphnia</taxon>
    </lineage>
</organism>
<dbReference type="Proteomes" id="UP000789390">
    <property type="component" value="Unassembled WGS sequence"/>
</dbReference>
<protein>
    <submittedName>
        <fullName evidence="2">Uncharacterized protein</fullName>
    </submittedName>
</protein>
<dbReference type="AlphaFoldDB" id="A0A8J2WPS6"/>
<accession>A0A8J2WPS6</accession>